<dbReference type="Gene3D" id="3.40.50.1820">
    <property type="entry name" value="alpha/beta hydrolase"/>
    <property type="match status" value="1"/>
</dbReference>
<dbReference type="Proteomes" id="UP001597231">
    <property type="component" value="Unassembled WGS sequence"/>
</dbReference>
<evidence type="ECO:0000313" key="3">
    <source>
        <dbReference type="Proteomes" id="UP001597231"/>
    </source>
</evidence>
<evidence type="ECO:0000313" key="2">
    <source>
        <dbReference type="EMBL" id="MFD1204609.1"/>
    </source>
</evidence>
<accession>A0ABW3TX57</accession>
<dbReference type="InterPro" id="IPR050266">
    <property type="entry name" value="AB_hydrolase_sf"/>
</dbReference>
<dbReference type="GO" id="GO:0016787">
    <property type="term" value="F:hydrolase activity"/>
    <property type="evidence" value="ECO:0007669"/>
    <property type="project" value="UniProtKB-KW"/>
</dbReference>
<dbReference type="InterPro" id="IPR029058">
    <property type="entry name" value="AB_hydrolase_fold"/>
</dbReference>
<dbReference type="PANTHER" id="PTHR43798">
    <property type="entry name" value="MONOACYLGLYCEROL LIPASE"/>
    <property type="match status" value="1"/>
</dbReference>
<name>A0ABW3TX57_9BACL</name>
<evidence type="ECO:0000259" key="1">
    <source>
        <dbReference type="Pfam" id="PF00561"/>
    </source>
</evidence>
<dbReference type="EMBL" id="JBHTLT010000027">
    <property type="protein sequence ID" value="MFD1204609.1"/>
    <property type="molecule type" value="Genomic_DNA"/>
</dbReference>
<protein>
    <submittedName>
        <fullName evidence="2">Alpha/beta fold hydrolase</fullName>
    </submittedName>
</protein>
<feature type="domain" description="AB hydrolase-1" evidence="1">
    <location>
        <begin position="26"/>
        <end position="130"/>
    </location>
</feature>
<dbReference type="PROSITE" id="PS51257">
    <property type="entry name" value="PROKAR_LIPOPROTEIN"/>
    <property type="match status" value="1"/>
</dbReference>
<keyword evidence="2" id="KW-0378">Hydrolase</keyword>
<dbReference type="RefSeq" id="WP_336825031.1">
    <property type="nucleotide sequence ID" value="NZ_JBHTLT010000027.1"/>
</dbReference>
<dbReference type="SUPFAM" id="SSF53474">
    <property type="entry name" value="alpha/beta-Hydrolases"/>
    <property type="match status" value="1"/>
</dbReference>
<keyword evidence="3" id="KW-1185">Reference proteome</keyword>
<proteinExistence type="predicted"/>
<dbReference type="InterPro" id="IPR000073">
    <property type="entry name" value="AB_hydrolase_1"/>
</dbReference>
<sequence length="303" mass="34538">MSRINQNIVINSRKVEVVQKGSHGIPIVLLTGMGCSFDEWHEVTEELSKTNKVIMFHRPGLGMSEIGEESRTTRAVADELMQLLLQLTIHEPIILVGHSYGGLCAQHFIKLFPNHIRGGVFVDSTSVDFSILDTLHLPILDEDSSDEAWIEKCSLYSSMNREELCKVISPSLTEKQKQFPLAIQERLLEFQVNPTLYKAMRSELENWKTDAEIVKSIGEFPDVPLIVVGRDKEYCIKHGVEEGIPEWEMRVFEEKWRELITDQANLSTKSKLIFAERSGHLIYLDRPDVVSQCITGLCVRELE</sequence>
<dbReference type="PANTHER" id="PTHR43798:SF33">
    <property type="entry name" value="HYDROLASE, PUTATIVE (AFU_ORTHOLOGUE AFUA_2G14860)-RELATED"/>
    <property type="match status" value="1"/>
</dbReference>
<gene>
    <name evidence="2" type="ORF">ACFQ38_05720</name>
</gene>
<comment type="caution">
    <text evidence="2">The sequence shown here is derived from an EMBL/GenBank/DDBJ whole genome shotgun (WGS) entry which is preliminary data.</text>
</comment>
<organism evidence="2 3">
    <name type="scientific">Sporosarcina contaminans</name>
    <dbReference type="NCBI Taxonomy" id="633403"/>
    <lineage>
        <taxon>Bacteria</taxon>
        <taxon>Bacillati</taxon>
        <taxon>Bacillota</taxon>
        <taxon>Bacilli</taxon>
        <taxon>Bacillales</taxon>
        <taxon>Caryophanaceae</taxon>
        <taxon>Sporosarcina</taxon>
    </lineage>
</organism>
<dbReference type="Pfam" id="PF00561">
    <property type="entry name" value="Abhydrolase_1"/>
    <property type="match status" value="1"/>
</dbReference>
<reference evidence="3" key="1">
    <citation type="journal article" date="2019" name="Int. J. Syst. Evol. Microbiol.">
        <title>The Global Catalogue of Microorganisms (GCM) 10K type strain sequencing project: providing services to taxonomists for standard genome sequencing and annotation.</title>
        <authorList>
            <consortium name="The Broad Institute Genomics Platform"/>
            <consortium name="The Broad Institute Genome Sequencing Center for Infectious Disease"/>
            <person name="Wu L."/>
            <person name="Ma J."/>
        </authorList>
    </citation>
    <scope>NUCLEOTIDE SEQUENCE [LARGE SCALE GENOMIC DNA]</scope>
    <source>
        <strain evidence="3">CCUG 53915</strain>
    </source>
</reference>